<organism evidence="2 3">
    <name type="scientific">Panicum miliaceum</name>
    <name type="common">Proso millet</name>
    <name type="synonym">Broomcorn millet</name>
    <dbReference type="NCBI Taxonomy" id="4540"/>
    <lineage>
        <taxon>Eukaryota</taxon>
        <taxon>Viridiplantae</taxon>
        <taxon>Streptophyta</taxon>
        <taxon>Embryophyta</taxon>
        <taxon>Tracheophyta</taxon>
        <taxon>Spermatophyta</taxon>
        <taxon>Magnoliopsida</taxon>
        <taxon>Liliopsida</taxon>
        <taxon>Poales</taxon>
        <taxon>Poaceae</taxon>
        <taxon>PACMAD clade</taxon>
        <taxon>Panicoideae</taxon>
        <taxon>Panicodae</taxon>
        <taxon>Paniceae</taxon>
        <taxon>Panicinae</taxon>
        <taxon>Panicum</taxon>
        <taxon>Panicum sect. Panicum</taxon>
    </lineage>
</organism>
<evidence type="ECO:0000313" key="2">
    <source>
        <dbReference type="EMBL" id="RLN11719.1"/>
    </source>
</evidence>
<dbReference type="Proteomes" id="UP000275267">
    <property type="component" value="Unassembled WGS sequence"/>
</dbReference>
<gene>
    <name evidence="2" type="ORF">C2845_PM09G05390</name>
</gene>
<evidence type="ECO:0000313" key="3">
    <source>
        <dbReference type="Proteomes" id="UP000275267"/>
    </source>
</evidence>
<feature type="compositionally biased region" description="Low complexity" evidence="1">
    <location>
        <begin position="19"/>
        <end position="36"/>
    </location>
</feature>
<keyword evidence="3" id="KW-1185">Reference proteome</keyword>
<comment type="caution">
    <text evidence="2">The sequence shown here is derived from an EMBL/GenBank/DDBJ whole genome shotgun (WGS) entry which is preliminary data.</text>
</comment>
<accession>A0A3L6RZ64</accession>
<feature type="region of interest" description="Disordered" evidence="1">
    <location>
        <begin position="19"/>
        <end position="44"/>
    </location>
</feature>
<sequence length="100" mass="11078">MSQLHIHAYCDARYINSEGPASSSTGSGFGSLSPSGGTDGTSSELRRILRISLRRARSAKILAFRAGSRWNSVKKPSQQHFFFIHAPLDGPKIIKRHRRV</sequence>
<proteinExistence type="predicted"/>
<reference evidence="3" key="1">
    <citation type="journal article" date="2019" name="Nat. Commun.">
        <title>The genome of broomcorn millet.</title>
        <authorList>
            <person name="Zou C."/>
            <person name="Miki D."/>
            <person name="Li D."/>
            <person name="Tang Q."/>
            <person name="Xiao L."/>
            <person name="Rajput S."/>
            <person name="Deng P."/>
            <person name="Jia W."/>
            <person name="Huang R."/>
            <person name="Zhang M."/>
            <person name="Sun Y."/>
            <person name="Hu J."/>
            <person name="Fu X."/>
            <person name="Schnable P.S."/>
            <person name="Li F."/>
            <person name="Zhang H."/>
            <person name="Feng B."/>
            <person name="Zhu X."/>
            <person name="Liu R."/>
            <person name="Schnable J.C."/>
            <person name="Zhu J.-K."/>
            <person name="Zhang H."/>
        </authorList>
    </citation>
    <scope>NUCLEOTIDE SEQUENCE [LARGE SCALE GENOMIC DNA]</scope>
</reference>
<name>A0A3L6RZ64_PANMI</name>
<protein>
    <submittedName>
        <fullName evidence="2">Uncharacterized protein</fullName>
    </submittedName>
</protein>
<evidence type="ECO:0000256" key="1">
    <source>
        <dbReference type="SAM" id="MobiDB-lite"/>
    </source>
</evidence>
<dbReference type="AlphaFoldDB" id="A0A3L6RZ64"/>
<dbReference type="EMBL" id="PQIB02000006">
    <property type="protein sequence ID" value="RLN11719.1"/>
    <property type="molecule type" value="Genomic_DNA"/>
</dbReference>